<reference evidence="1" key="1">
    <citation type="submission" date="2016-04" db="EMBL/GenBank/DDBJ databases">
        <authorList>
            <person name="Tabuchi Yagui T.R."/>
        </authorList>
    </citation>
    <scope>NUCLEOTIDE SEQUENCE [LARGE SCALE GENOMIC DNA]</scope>
    <source>
        <strain evidence="1">NIES-26</strain>
    </source>
</reference>
<keyword evidence="2" id="KW-1185">Reference proteome</keyword>
<dbReference type="AlphaFoldDB" id="A0A367RWR6"/>
<accession>A0A367RWR6</accession>
<gene>
    <name evidence="1" type="ORF">A6770_36560</name>
</gene>
<sequence length="61" mass="6832">MQLHKKDPSKGYDALPLHISERSRARGLVELLTEAHANIRKDIDPKLLPIMSSLCILVGIE</sequence>
<dbReference type="Proteomes" id="UP000252107">
    <property type="component" value="Unassembled WGS sequence"/>
</dbReference>
<name>A0A367RWR6_9NOSO</name>
<evidence type="ECO:0000313" key="2">
    <source>
        <dbReference type="Proteomes" id="UP000252107"/>
    </source>
</evidence>
<organism evidence="1 2">
    <name type="scientific">Nostoc minutum NIES-26</name>
    <dbReference type="NCBI Taxonomy" id="1844469"/>
    <lineage>
        <taxon>Bacteria</taxon>
        <taxon>Bacillati</taxon>
        <taxon>Cyanobacteriota</taxon>
        <taxon>Cyanophyceae</taxon>
        <taxon>Nostocales</taxon>
        <taxon>Nostocaceae</taxon>
        <taxon>Nostoc</taxon>
    </lineage>
</organism>
<protein>
    <submittedName>
        <fullName evidence="1">Uncharacterized protein</fullName>
    </submittedName>
</protein>
<comment type="caution">
    <text evidence="1">The sequence shown here is derived from an EMBL/GenBank/DDBJ whole genome shotgun (WGS) entry which is preliminary data.</text>
</comment>
<dbReference type="EMBL" id="LXQD01000028">
    <property type="protein sequence ID" value="RCJ41047.1"/>
    <property type="molecule type" value="Genomic_DNA"/>
</dbReference>
<evidence type="ECO:0000313" key="1">
    <source>
        <dbReference type="EMBL" id="RCJ41047.1"/>
    </source>
</evidence>
<proteinExistence type="predicted"/>